<keyword evidence="5" id="KW-1185">Reference proteome</keyword>
<dbReference type="InterPro" id="IPR005174">
    <property type="entry name" value="KIB1-4_b-propeller"/>
</dbReference>
<gene>
    <name evidence="4" type="primary">11419108</name>
    <name evidence="2" type="ordered locus">MTR_5g042230</name>
    <name evidence="3" type="ORF">MtrunA17_Chr5g0417881</name>
</gene>
<evidence type="ECO:0000259" key="1">
    <source>
        <dbReference type="Pfam" id="PF03478"/>
    </source>
</evidence>
<feature type="domain" description="KIB1-4 beta-propeller" evidence="1">
    <location>
        <begin position="12"/>
        <end position="154"/>
    </location>
</feature>
<accession>G7JWH3</accession>
<dbReference type="eggNOG" id="ENOG502QW71">
    <property type="taxonomic scope" value="Eukaryota"/>
</dbReference>
<dbReference type="PANTHER" id="PTHR47123">
    <property type="entry name" value="F-BOX PROTEIN SKIP23"/>
    <property type="match status" value="1"/>
</dbReference>
<dbReference type="InterPro" id="IPR051304">
    <property type="entry name" value="SCF_F-box_domain"/>
</dbReference>
<reference evidence="4" key="3">
    <citation type="submission" date="2015-04" db="UniProtKB">
        <authorList>
            <consortium name="EnsemblPlants"/>
        </authorList>
    </citation>
    <scope>IDENTIFICATION</scope>
    <source>
        <strain evidence="4">cv. Jemalong A17</strain>
    </source>
</reference>
<dbReference type="AlphaFoldDB" id="G7JWH3"/>
<evidence type="ECO:0000313" key="3">
    <source>
        <dbReference type="EMBL" id="RHN55448.1"/>
    </source>
</evidence>
<accession>A0A0C3XIK9</accession>
<dbReference type="Pfam" id="PF03478">
    <property type="entry name" value="Beta-prop_KIB1-4"/>
    <property type="match status" value="1"/>
</dbReference>
<dbReference type="KEGG" id="mtr:11419108"/>
<name>G7JWH3_MEDTR</name>
<dbReference type="EMBL" id="PSQE01000005">
    <property type="protein sequence ID" value="RHN55448.1"/>
    <property type="molecule type" value="Genomic_DNA"/>
</dbReference>
<proteinExistence type="predicted"/>
<sequence>MSLLSHCMPGRSLLKCGNEDWKVMTGISGSMGDIYIFKGRPYMVDETGRTVTVEPDSSVQLMDESLVVGGNMKFLVESEGDLLLADVYECVGVRFSDHDPVRIDFFKLDEKEKKWVKLTSLGDTVVLFLGMAGSFSISASDLCVSKGNCVIFMNNIFELEPFLNMDPVSFVLDLDEGQLTRLSDSPEYSRKIKYSDGQNPSLNQ</sequence>
<dbReference type="GO" id="GO:0016567">
    <property type="term" value="P:protein ubiquitination"/>
    <property type="evidence" value="ECO:0000318"/>
    <property type="project" value="GO_Central"/>
</dbReference>
<dbReference type="Gramene" id="rna30629">
    <property type="protein sequence ID" value="RHN55448.1"/>
    <property type="gene ID" value="gene30629"/>
</dbReference>
<evidence type="ECO:0000313" key="2">
    <source>
        <dbReference type="EMBL" id="AES96845.2"/>
    </source>
</evidence>
<protein>
    <submittedName>
        <fullName evidence="2">F-box protein</fullName>
    </submittedName>
</protein>
<dbReference type="OrthoDB" id="586335at2759"/>
<reference evidence="2 5" key="2">
    <citation type="journal article" date="2014" name="BMC Genomics">
        <title>An improved genome release (version Mt4.0) for the model legume Medicago truncatula.</title>
        <authorList>
            <person name="Tang H."/>
            <person name="Krishnakumar V."/>
            <person name="Bidwell S."/>
            <person name="Rosen B."/>
            <person name="Chan A."/>
            <person name="Zhou S."/>
            <person name="Gentzbittel L."/>
            <person name="Childs K.L."/>
            <person name="Yandell M."/>
            <person name="Gundlach H."/>
            <person name="Mayer K.F."/>
            <person name="Schwartz D.C."/>
            <person name="Town C.D."/>
        </authorList>
    </citation>
    <scope>GENOME REANNOTATION</scope>
    <source>
        <strain evidence="4 5">cv. Jemalong A17</strain>
    </source>
</reference>
<dbReference type="PANTHER" id="PTHR47123:SF15">
    <property type="entry name" value="F-BOX PROTEIN SKIP23"/>
    <property type="match status" value="1"/>
</dbReference>
<dbReference type="EMBL" id="CM001221">
    <property type="protein sequence ID" value="AES96845.2"/>
    <property type="molecule type" value="Genomic_DNA"/>
</dbReference>
<dbReference type="HOGENOM" id="CLU_116472_0_0_1"/>
<evidence type="ECO:0000313" key="4">
    <source>
        <dbReference type="EnsemblPlants" id="AES96845"/>
    </source>
</evidence>
<reference evidence="3" key="4">
    <citation type="journal article" date="2018" name="Nat. Plants">
        <title>Whole-genome landscape of Medicago truncatula symbiotic genes.</title>
        <authorList>
            <person name="Pecrix Y."/>
            <person name="Gamas P."/>
            <person name="Carrere S."/>
        </authorList>
    </citation>
    <scope>NUCLEOTIDE SEQUENCE</scope>
    <source>
        <tissue evidence="3">Leaves</tissue>
    </source>
</reference>
<organism evidence="2 5">
    <name type="scientific">Medicago truncatula</name>
    <name type="common">Barrel medic</name>
    <name type="synonym">Medicago tribuloides</name>
    <dbReference type="NCBI Taxonomy" id="3880"/>
    <lineage>
        <taxon>Eukaryota</taxon>
        <taxon>Viridiplantae</taxon>
        <taxon>Streptophyta</taxon>
        <taxon>Embryophyta</taxon>
        <taxon>Tracheophyta</taxon>
        <taxon>Spermatophyta</taxon>
        <taxon>Magnoliopsida</taxon>
        <taxon>eudicotyledons</taxon>
        <taxon>Gunneridae</taxon>
        <taxon>Pentapetalae</taxon>
        <taxon>rosids</taxon>
        <taxon>fabids</taxon>
        <taxon>Fabales</taxon>
        <taxon>Fabaceae</taxon>
        <taxon>Papilionoideae</taxon>
        <taxon>50 kb inversion clade</taxon>
        <taxon>NPAAA clade</taxon>
        <taxon>Hologalegina</taxon>
        <taxon>IRL clade</taxon>
        <taxon>Trifolieae</taxon>
        <taxon>Medicago</taxon>
    </lineage>
</organism>
<dbReference type="PaxDb" id="3880-AES96845"/>
<dbReference type="Proteomes" id="UP000265566">
    <property type="component" value="Chromosome 5"/>
</dbReference>
<reference evidence="2 5" key="1">
    <citation type="journal article" date="2011" name="Nature">
        <title>The Medicago genome provides insight into the evolution of rhizobial symbioses.</title>
        <authorList>
            <person name="Young N.D."/>
            <person name="Debelle F."/>
            <person name="Oldroyd G.E."/>
            <person name="Geurts R."/>
            <person name="Cannon S.B."/>
            <person name="Udvardi M.K."/>
            <person name="Benedito V.A."/>
            <person name="Mayer K.F."/>
            <person name="Gouzy J."/>
            <person name="Schoof H."/>
            <person name="Van de Peer Y."/>
            <person name="Proost S."/>
            <person name="Cook D.R."/>
            <person name="Meyers B.C."/>
            <person name="Spannagl M."/>
            <person name="Cheung F."/>
            <person name="De Mita S."/>
            <person name="Krishnakumar V."/>
            <person name="Gundlach H."/>
            <person name="Zhou S."/>
            <person name="Mudge J."/>
            <person name="Bharti A.K."/>
            <person name="Murray J.D."/>
            <person name="Naoumkina M.A."/>
            <person name="Rosen B."/>
            <person name="Silverstein K.A."/>
            <person name="Tang H."/>
            <person name="Rombauts S."/>
            <person name="Zhao P.X."/>
            <person name="Zhou P."/>
            <person name="Barbe V."/>
            <person name="Bardou P."/>
            <person name="Bechner M."/>
            <person name="Bellec A."/>
            <person name="Berger A."/>
            <person name="Berges H."/>
            <person name="Bidwell S."/>
            <person name="Bisseling T."/>
            <person name="Choisne N."/>
            <person name="Couloux A."/>
            <person name="Denny R."/>
            <person name="Deshpande S."/>
            <person name="Dai X."/>
            <person name="Doyle J.J."/>
            <person name="Dudez A.M."/>
            <person name="Farmer A.D."/>
            <person name="Fouteau S."/>
            <person name="Franken C."/>
            <person name="Gibelin C."/>
            <person name="Gish J."/>
            <person name="Goldstein S."/>
            <person name="Gonzalez A.J."/>
            <person name="Green P.J."/>
            <person name="Hallab A."/>
            <person name="Hartog M."/>
            <person name="Hua A."/>
            <person name="Humphray S.J."/>
            <person name="Jeong D.H."/>
            <person name="Jing Y."/>
            <person name="Jocker A."/>
            <person name="Kenton S.M."/>
            <person name="Kim D.J."/>
            <person name="Klee K."/>
            <person name="Lai H."/>
            <person name="Lang C."/>
            <person name="Lin S."/>
            <person name="Macmil S.L."/>
            <person name="Magdelenat G."/>
            <person name="Matthews L."/>
            <person name="McCorrison J."/>
            <person name="Monaghan E.L."/>
            <person name="Mun J.H."/>
            <person name="Najar F.Z."/>
            <person name="Nicholson C."/>
            <person name="Noirot C."/>
            <person name="O'Bleness M."/>
            <person name="Paule C.R."/>
            <person name="Poulain J."/>
            <person name="Prion F."/>
            <person name="Qin B."/>
            <person name="Qu C."/>
            <person name="Retzel E.F."/>
            <person name="Riddle C."/>
            <person name="Sallet E."/>
            <person name="Samain S."/>
            <person name="Samson N."/>
            <person name="Sanders I."/>
            <person name="Saurat O."/>
            <person name="Scarpelli C."/>
            <person name="Schiex T."/>
            <person name="Segurens B."/>
            <person name="Severin A.J."/>
            <person name="Sherrier D.J."/>
            <person name="Shi R."/>
            <person name="Sims S."/>
            <person name="Singer S.R."/>
            <person name="Sinharoy S."/>
            <person name="Sterck L."/>
            <person name="Viollet A."/>
            <person name="Wang B.B."/>
            <person name="Wang K."/>
            <person name="Wang M."/>
            <person name="Wang X."/>
            <person name="Warfsmann J."/>
            <person name="Weissenbach J."/>
            <person name="White D.D."/>
            <person name="White J.D."/>
            <person name="Wiley G.B."/>
            <person name="Wincker P."/>
            <person name="Xing Y."/>
            <person name="Yang L."/>
            <person name="Yao Z."/>
            <person name="Ying F."/>
            <person name="Zhai J."/>
            <person name="Zhou L."/>
            <person name="Zuber A."/>
            <person name="Denarie J."/>
            <person name="Dixon R.A."/>
            <person name="May G.D."/>
            <person name="Schwartz D.C."/>
            <person name="Rogers J."/>
            <person name="Quetier F."/>
            <person name="Town C.D."/>
            <person name="Roe B.A."/>
        </authorList>
    </citation>
    <scope>NUCLEOTIDE SEQUENCE [LARGE SCALE GENOMIC DNA]</scope>
    <source>
        <strain evidence="2">A17</strain>
        <strain evidence="4 5">cv. Jemalong A17</strain>
    </source>
</reference>
<dbReference type="Proteomes" id="UP000002051">
    <property type="component" value="Chromosome 5"/>
</dbReference>
<evidence type="ECO:0000313" key="5">
    <source>
        <dbReference type="Proteomes" id="UP000002051"/>
    </source>
</evidence>
<dbReference type="EnsemblPlants" id="AES96845">
    <property type="protein sequence ID" value="AES96845"/>
    <property type="gene ID" value="MTR_5g042230"/>
</dbReference>